<dbReference type="GeneID" id="108624554"/>
<evidence type="ECO:0000256" key="11">
    <source>
        <dbReference type="ARBA" id="ARBA00023310"/>
    </source>
</evidence>
<dbReference type="KEGG" id="ccal:108624554"/>
<organism evidence="17 18">
    <name type="scientific">Ceratina calcarata</name>
    <dbReference type="NCBI Taxonomy" id="156304"/>
    <lineage>
        <taxon>Eukaryota</taxon>
        <taxon>Metazoa</taxon>
        <taxon>Ecdysozoa</taxon>
        <taxon>Arthropoda</taxon>
        <taxon>Hexapoda</taxon>
        <taxon>Insecta</taxon>
        <taxon>Pterygota</taxon>
        <taxon>Neoptera</taxon>
        <taxon>Endopterygota</taxon>
        <taxon>Hymenoptera</taxon>
        <taxon>Apocrita</taxon>
        <taxon>Aculeata</taxon>
        <taxon>Apoidea</taxon>
        <taxon>Anthophila</taxon>
        <taxon>Apidae</taxon>
        <taxon>Ceratina</taxon>
        <taxon>Zadontomerus</taxon>
    </lineage>
</organism>
<evidence type="ECO:0000256" key="7">
    <source>
        <dbReference type="ARBA" id="ARBA00022990"/>
    </source>
</evidence>
<dbReference type="KEGG" id="ccal:108630551"/>
<dbReference type="Pfam" id="PF05680">
    <property type="entry name" value="ATP-synt_E"/>
    <property type="match status" value="1"/>
</dbReference>
<evidence type="ECO:0000256" key="9">
    <source>
        <dbReference type="ARBA" id="ARBA00023128"/>
    </source>
</evidence>
<keyword evidence="4 15" id="KW-0138">CF(0)</keyword>
<dbReference type="InterPro" id="IPR008386">
    <property type="entry name" value="ATP_synth_F0_esu_mt"/>
</dbReference>
<gene>
    <name evidence="18" type="primary">LOC108624554</name>
    <name evidence="19" type="synonym">LOC108630551</name>
</gene>
<dbReference type="GO" id="GO:0005743">
    <property type="term" value="C:mitochondrial inner membrane"/>
    <property type="evidence" value="ECO:0007669"/>
    <property type="project" value="UniProtKB-SubCell"/>
</dbReference>
<evidence type="ECO:0000256" key="8">
    <source>
        <dbReference type="ARBA" id="ARBA00023065"/>
    </source>
</evidence>
<keyword evidence="5 15" id="KW-0375">Hydrogen ion transport</keyword>
<evidence type="ECO:0000256" key="3">
    <source>
        <dbReference type="ARBA" id="ARBA00022448"/>
    </source>
</evidence>
<evidence type="ECO:0000313" key="18">
    <source>
        <dbReference type="RefSeq" id="XP_017879437.1"/>
    </source>
</evidence>
<feature type="region of interest" description="Disordered" evidence="16">
    <location>
        <begin position="40"/>
        <end position="59"/>
    </location>
</feature>
<comment type="subcellular location">
    <subcellularLocation>
        <location evidence="1 15">Mitochondrion inner membrane</location>
    </subcellularLocation>
</comment>
<dbReference type="AlphaFoldDB" id="A0AAJ7IYD7"/>
<evidence type="ECO:0000256" key="12">
    <source>
        <dbReference type="ARBA" id="ARBA00057306"/>
    </source>
</evidence>
<evidence type="ECO:0000256" key="6">
    <source>
        <dbReference type="ARBA" id="ARBA00022792"/>
    </source>
</evidence>
<dbReference type="PANTHER" id="PTHR12427:SF1">
    <property type="entry name" value="ATP SYNTHASE SUBUNIT E, MITOCHONDRIAL"/>
    <property type="match status" value="1"/>
</dbReference>
<evidence type="ECO:0000256" key="16">
    <source>
        <dbReference type="SAM" id="MobiDB-lite"/>
    </source>
</evidence>
<keyword evidence="9 15" id="KW-0496">Mitochondrion</keyword>
<comment type="subunit">
    <text evidence="15">F-type ATPases have 2 components, CF(1) - the catalytic core - and CF(0) - the membrane proton channel. CF(1) and CF(0) have multiple subunits.</text>
</comment>
<dbReference type="RefSeq" id="XP_017889386.1">
    <property type="nucleotide sequence ID" value="XM_018033897.2"/>
</dbReference>
<dbReference type="GO" id="GO:0015078">
    <property type="term" value="F:proton transmembrane transporter activity"/>
    <property type="evidence" value="ECO:0007669"/>
    <property type="project" value="InterPro"/>
</dbReference>
<evidence type="ECO:0000313" key="17">
    <source>
        <dbReference type="Proteomes" id="UP000694925"/>
    </source>
</evidence>
<keyword evidence="3 15" id="KW-0813">Transport</keyword>
<evidence type="ECO:0000256" key="1">
    <source>
        <dbReference type="ARBA" id="ARBA00004273"/>
    </source>
</evidence>
<keyword evidence="8 15" id="KW-0406">Ion transport</keyword>
<evidence type="ECO:0000256" key="10">
    <source>
        <dbReference type="ARBA" id="ARBA00023136"/>
    </source>
</evidence>
<evidence type="ECO:0000256" key="2">
    <source>
        <dbReference type="ARBA" id="ARBA00007333"/>
    </source>
</evidence>
<evidence type="ECO:0000256" key="5">
    <source>
        <dbReference type="ARBA" id="ARBA00022781"/>
    </source>
</evidence>
<evidence type="ECO:0000256" key="13">
    <source>
        <dbReference type="ARBA" id="ARBA00064647"/>
    </source>
</evidence>
<dbReference type="PANTHER" id="PTHR12427">
    <property type="entry name" value="ATP SYNTHASE E CHAIN, MITOCHONDRIAL"/>
    <property type="match status" value="1"/>
</dbReference>
<name>A0AAJ7IYD7_9HYME</name>
<proteinExistence type="inferred from homology"/>
<comment type="function">
    <text evidence="12 15">Subunit e, of the mitochondrial membrane ATP synthase complex (F(1)F(0) ATP synthase or Complex V) that produces ATP from ADP in the presence of a proton gradient across the membrane which is generated by electron transport complexes of the respiratory chain. ATP synthase complex consist of a soluble F(1) head domain - the catalytic core - and a membrane F(1) domain - the membrane proton channel. These two domains are linked by a central stalk rotating inside the F(1) region and a stationary peripheral stalk. During catalysis, ATP synthesis in the catalytic domain of F(1) is coupled via a rotary mechanism of the central stalk subunits to proton translocation. In vivo, can only synthesize ATP although its ATP hydrolase activity can be activated artificially in vitro. Part of the complex F(0) domain.</text>
</comment>
<keyword evidence="10" id="KW-0472">Membrane</keyword>
<dbReference type="GO" id="GO:0045259">
    <property type="term" value="C:proton-transporting ATP synthase complex"/>
    <property type="evidence" value="ECO:0007669"/>
    <property type="project" value="UniProtKB-UniRule"/>
</dbReference>
<keyword evidence="11 15" id="KW-0066">ATP synthesis</keyword>
<evidence type="ECO:0000313" key="19">
    <source>
        <dbReference type="RefSeq" id="XP_017889386.1"/>
    </source>
</evidence>
<evidence type="ECO:0000256" key="4">
    <source>
        <dbReference type="ARBA" id="ARBA00022547"/>
    </source>
</evidence>
<reference evidence="18 19" key="1">
    <citation type="submission" date="2025-04" db="UniProtKB">
        <authorList>
            <consortium name="RefSeq"/>
        </authorList>
    </citation>
    <scope>IDENTIFICATION</scope>
    <source>
        <tissue evidence="18 19">Whole body</tissue>
    </source>
</reference>
<evidence type="ECO:0000256" key="14">
    <source>
        <dbReference type="ARBA" id="ARBA00074682"/>
    </source>
</evidence>
<dbReference type="Proteomes" id="UP000694925">
    <property type="component" value="Unplaced"/>
</dbReference>
<evidence type="ECO:0000256" key="15">
    <source>
        <dbReference type="RuleBase" id="RU367005"/>
    </source>
</evidence>
<dbReference type="RefSeq" id="XP_017879437.1">
    <property type="nucleotide sequence ID" value="XM_018023948.2"/>
</dbReference>
<protein>
    <recommendedName>
        <fullName evidence="14 15">ATP synthase F(0) complex subunit e, mitochondrial</fullName>
    </recommendedName>
</protein>
<keyword evidence="7" id="KW-0007">Acetylation</keyword>
<keyword evidence="17" id="KW-1185">Reference proteome</keyword>
<keyword evidence="6 15" id="KW-0999">Mitochondrion inner membrane</keyword>
<dbReference type="GO" id="GO:0015986">
    <property type="term" value="P:proton motive force-driven ATP synthesis"/>
    <property type="evidence" value="ECO:0007669"/>
    <property type="project" value="InterPro"/>
</dbReference>
<comment type="similarity">
    <text evidence="2 15">Belongs to the ATPase e subunit family.</text>
</comment>
<feature type="compositionally biased region" description="Basic and acidic residues" evidence="16">
    <location>
        <begin position="41"/>
        <end position="59"/>
    </location>
</feature>
<comment type="subunit">
    <text evidence="13">Component of the ATP synthase complex composed at least of ATP5F1A/subunit alpha, ATP5F1B/subunit beta, ATP5MC1/subunit c (homooctomer), MT-ATP6/subunit a, MT-ATP8/subunit 8, ATP5ME/subunit e, ATP5MF/subunit f, ATP5MG/subunit g, ATP5MK/subunit k, ATP5MJ/subunit j, ATP5F1C/subunit gamma, ATP5F1D/subunit delta, ATP5F1E/subunit epsilon, ATP5PF/subunit F6, ATP5PB/subunit b, ATP5PD/subunit d, ATP5PO/subunit OSCP. ATP synthase complex consists of a soluble F(1) head domain (subunits alpha(3) and beta(3)) - the catalytic core - and a membrane F(0) domain - the membrane proton channel (subunits c, a, 8, e, f, g, k and j). These two domains are linked by a central stalk (subunits gamma, delta, and epsilon) rotating inside the F1 region and a stationary peripheral stalk (subunits F6, b, d, and OSCP).</text>
</comment>
<accession>A0AAJ7IYD7</accession>
<sequence>MSSVEAGPRPLQVSPVIKFARWSFLLTGILYGAYHQRRLSKRENARREQELREKPMRDAKLAEERKRLLEAETKMLNETLQIK</sequence>